<dbReference type="GO" id="GO:0003841">
    <property type="term" value="F:1-acylglycerol-3-phosphate O-acyltransferase activity"/>
    <property type="evidence" value="ECO:0007669"/>
    <property type="project" value="TreeGrafter"/>
</dbReference>
<evidence type="ECO:0000256" key="5">
    <source>
        <dbReference type="ARBA" id="ARBA00023315"/>
    </source>
</evidence>
<accession>W5WHZ9</accession>
<reference evidence="8 9" key="1">
    <citation type="journal article" date="2014" name="BMC Genomics">
        <title>Complete genome sequence of producer of the glycopeptide antibiotic Aculeximycin Kutzneria albida DSM 43870T, a representative of minor genus of Pseudonocardiaceae.</title>
        <authorList>
            <person name="Rebets Y."/>
            <person name="Tokovenko B."/>
            <person name="Lushchyk I."/>
            <person name="Ruckert C."/>
            <person name="Zaburannyi N."/>
            <person name="Bechthold A."/>
            <person name="Kalinowski J."/>
            <person name="Luzhetskyy A."/>
        </authorList>
    </citation>
    <scope>NUCLEOTIDE SEQUENCE [LARGE SCALE GENOMIC DNA]</scope>
    <source>
        <strain evidence="8">DSM 43870</strain>
    </source>
</reference>
<sequence length="284" mass="30493">MSGSTHAWMPKSPCGPSCVSGPVPRVSWLRGAWRACTALTVLLCGISLVLLAPVLRGRLRGAIRFWFATFLRAIGLRVRVHGDRRIQSTEGRGVLVVTNHVSWLDALVVDAVQPMPMVAKRDIADWPVLGPLVSAAGSVFLDRERLTRLPETIAALTTALRDGVAIGANPEGTTWCGMASGHFKPALFQAALDAGVPVRPVALRYRLADGSHTPAAAFVGDEDLVTSIRRVLRIRHLVVEVHVLPEIAPGRAEDRRALAALAESAVAAALEVPIQRELTGHLVH</sequence>
<keyword evidence="2" id="KW-0444">Lipid biosynthesis</keyword>
<evidence type="ECO:0000256" key="6">
    <source>
        <dbReference type="SAM" id="Phobius"/>
    </source>
</evidence>
<dbReference type="Proteomes" id="UP000019225">
    <property type="component" value="Chromosome"/>
</dbReference>
<evidence type="ECO:0000256" key="4">
    <source>
        <dbReference type="ARBA" id="ARBA00023098"/>
    </source>
</evidence>
<feature type="transmembrane region" description="Helical" evidence="6">
    <location>
        <begin position="32"/>
        <end position="55"/>
    </location>
</feature>
<keyword evidence="3" id="KW-0808">Transferase</keyword>
<proteinExistence type="predicted"/>
<keyword evidence="6" id="KW-1133">Transmembrane helix</keyword>
<comment type="pathway">
    <text evidence="1">Lipid metabolism.</text>
</comment>
<dbReference type="RefSeq" id="WP_236650099.1">
    <property type="nucleotide sequence ID" value="NZ_CP007155.1"/>
</dbReference>
<organism evidence="8 9">
    <name type="scientific">Kutzneria albida DSM 43870</name>
    <dbReference type="NCBI Taxonomy" id="1449976"/>
    <lineage>
        <taxon>Bacteria</taxon>
        <taxon>Bacillati</taxon>
        <taxon>Actinomycetota</taxon>
        <taxon>Actinomycetes</taxon>
        <taxon>Pseudonocardiales</taxon>
        <taxon>Pseudonocardiaceae</taxon>
        <taxon>Kutzneria</taxon>
    </lineage>
</organism>
<dbReference type="AlphaFoldDB" id="W5WHZ9"/>
<dbReference type="KEGG" id="kal:KALB_7466"/>
<keyword evidence="9" id="KW-1185">Reference proteome</keyword>
<dbReference type="eggNOG" id="COG0204">
    <property type="taxonomic scope" value="Bacteria"/>
</dbReference>
<evidence type="ECO:0000313" key="8">
    <source>
        <dbReference type="EMBL" id="AHI00824.1"/>
    </source>
</evidence>
<dbReference type="Pfam" id="PF01553">
    <property type="entry name" value="Acyltransferase"/>
    <property type="match status" value="1"/>
</dbReference>
<dbReference type="EMBL" id="CP007155">
    <property type="protein sequence ID" value="AHI00824.1"/>
    <property type="molecule type" value="Genomic_DNA"/>
</dbReference>
<dbReference type="PATRIC" id="fig|1449976.3.peg.7501"/>
<evidence type="ECO:0000256" key="2">
    <source>
        <dbReference type="ARBA" id="ARBA00022516"/>
    </source>
</evidence>
<gene>
    <name evidence="8" type="ORF">KALB_7466</name>
</gene>
<dbReference type="HOGENOM" id="CLU_027938_0_0_11"/>
<dbReference type="SUPFAM" id="SSF69593">
    <property type="entry name" value="Glycerol-3-phosphate (1)-acyltransferase"/>
    <property type="match status" value="1"/>
</dbReference>
<dbReference type="PANTHER" id="PTHR10434:SF64">
    <property type="entry name" value="1-ACYL-SN-GLYCEROL-3-PHOSPHATE ACYLTRANSFERASE-RELATED"/>
    <property type="match status" value="1"/>
</dbReference>
<evidence type="ECO:0000256" key="1">
    <source>
        <dbReference type="ARBA" id="ARBA00005189"/>
    </source>
</evidence>
<dbReference type="CDD" id="cd07989">
    <property type="entry name" value="LPLAT_AGPAT-like"/>
    <property type="match status" value="1"/>
</dbReference>
<dbReference type="STRING" id="1449976.KALB_7466"/>
<evidence type="ECO:0000256" key="3">
    <source>
        <dbReference type="ARBA" id="ARBA00022679"/>
    </source>
</evidence>
<dbReference type="SMART" id="SM00563">
    <property type="entry name" value="PlsC"/>
    <property type="match status" value="1"/>
</dbReference>
<keyword evidence="6" id="KW-0812">Transmembrane</keyword>
<name>W5WHZ9_9PSEU</name>
<keyword evidence="5" id="KW-0012">Acyltransferase</keyword>
<feature type="domain" description="Phospholipid/glycerol acyltransferase" evidence="7">
    <location>
        <begin position="94"/>
        <end position="206"/>
    </location>
</feature>
<evidence type="ECO:0000259" key="7">
    <source>
        <dbReference type="SMART" id="SM00563"/>
    </source>
</evidence>
<dbReference type="PANTHER" id="PTHR10434">
    <property type="entry name" value="1-ACYL-SN-GLYCEROL-3-PHOSPHATE ACYLTRANSFERASE"/>
    <property type="match status" value="1"/>
</dbReference>
<keyword evidence="6" id="KW-0472">Membrane</keyword>
<dbReference type="InterPro" id="IPR002123">
    <property type="entry name" value="Plipid/glycerol_acylTrfase"/>
</dbReference>
<protein>
    <recommendedName>
        <fullName evidence="7">Phospholipid/glycerol acyltransferase domain-containing protein</fullName>
    </recommendedName>
</protein>
<dbReference type="GO" id="GO:0006654">
    <property type="term" value="P:phosphatidic acid biosynthetic process"/>
    <property type="evidence" value="ECO:0007669"/>
    <property type="project" value="TreeGrafter"/>
</dbReference>
<keyword evidence="4" id="KW-0443">Lipid metabolism</keyword>
<evidence type="ECO:0000313" key="9">
    <source>
        <dbReference type="Proteomes" id="UP000019225"/>
    </source>
</evidence>